<feature type="region of interest" description="Disordered" evidence="1">
    <location>
        <begin position="673"/>
        <end position="719"/>
    </location>
</feature>
<dbReference type="Proteomes" id="UP000054845">
    <property type="component" value="Unassembled WGS sequence"/>
</dbReference>
<dbReference type="PANTHER" id="PTHR12100">
    <property type="entry name" value="SEC10"/>
    <property type="match status" value="1"/>
</dbReference>
<feature type="region of interest" description="Disordered" evidence="1">
    <location>
        <begin position="40"/>
        <end position="63"/>
    </location>
</feature>
<accession>A0A0P1BN24</accession>
<dbReference type="InterPro" id="IPR009976">
    <property type="entry name" value="Sec10-like"/>
</dbReference>
<feature type="domain" description="F-box" evidence="2">
    <location>
        <begin position="62"/>
        <end position="108"/>
    </location>
</feature>
<dbReference type="SUPFAM" id="SSF81383">
    <property type="entry name" value="F-box domain"/>
    <property type="match status" value="1"/>
</dbReference>
<evidence type="ECO:0000256" key="1">
    <source>
        <dbReference type="SAM" id="MobiDB-lite"/>
    </source>
</evidence>
<feature type="compositionally biased region" description="Polar residues" evidence="1">
    <location>
        <begin position="688"/>
        <end position="699"/>
    </location>
</feature>
<dbReference type="Gene3D" id="1.20.1280.50">
    <property type="match status" value="1"/>
</dbReference>
<dbReference type="AlphaFoldDB" id="A0A0P1BN24"/>
<protein>
    <submittedName>
        <fullName evidence="3">Exocyst subunit-Sec10p</fullName>
    </submittedName>
</protein>
<proteinExistence type="predicted"/>
<dbReference type="Pfam" id="PF12937">
    <property type="entry name" value="F-box-like"/>
    <property type="match status" value="1"/>
</dbReference>
<reference evidence="3 4" key="1">
    <citation type="submission" date="2014-09" db="EMBL/GenBank/DDBJ databases">
        <authorList>
            <person name="Magalhaes I.L.F."/>
            <person name="Oliveira U."/>
            <person name="Santos F.R."/>
            <person name="Vidigal T.H.D.A."/>
            <person name="Brescovit A.D."/>
            <person name="Santos A.J."/>
        </authorList>
    </citation>
    <scope>NUCLEOTIDE SEQUENCE [LARGE SCALE GENOMIC DNA]</scope>
</reference>
<dbReference type="GO" id="GO:0006887">
    <property type="term" value="P:exocytosis"/>
    <property type="evidence" value="ECO:0007669"/>
    <property type="project" value="TreeGrafter"/>
</dbReference>
<evidence type="ECO:0000313" key="3">
    <source>
        <dbReference type="EMBL" id="CEH17726.1"/>
    </source>
</evidence>
<dbReference type="GO" id="GO:0000145">
    <property type="term" value="C:exocyst"/>
    <property type="evidence" value="ECO:0007669"/>
    <property type="project" value="TreeGrafter"/>
</dbReference>
<dbReference type="PANTHER" id="PTHR12100:SF1">
    <property type="entry name" value="RECYCLIN-1"/>
    <property type="match status" value="1"/>
</dbReference>
<feature type="region of interest" description="Disordered" evidence="1">
    <location>
        <begin position="941"/>
        <end position="962"/>
    </location>
</feature>
<feature type="compositionally biased region" description="Polar residues" evidence="1">
    <location>
        <begin position="817"/>
        <end position="846"/>
    </location>
</feature>
<feature type="compositionally biased region" description="Polar residues" evidence="1">
    <location>
        <begin position="161"/>
        <end position="172"/>
    </location>
</feature>
<sequence length="1218" mass="130843">MDSWAPLAPTKRFSLQGPGIGGGRGVGSYARASVILSTGNDADHGEALPTSPVTGKAGEKREPTINGLPESLIRTILGYVPLRDLGSCKLAGRRLARVVADDRLWKERLDRLDWAQVDGEEESDRKSLFQDIDAGGDDPWRRRAVGRRRDKPIAAKASVNGALTPSSKNGDASKSPHLAQGGLSARHDVDDDFGDFAKPSIDGSPANADDDDDDGFGDFASAPPARVPGGSLAAGLASVALGGGTNSNNSTSSGFSPISPVKLQKPAQPTSLFSYSAESALPLCTKSSMHFRRLRALAKRLRPQLNGLAAQIGGGGGIVGCNLGGDLGLSHSAALHANAMRWLQPAEEGGVGGSGSANVPAAELRKGVISSGRSLVDHAFMTFEGTLDRRADAVRAARHGADTARSVRRAEADLANAAHAVWEVGLALEEDARANALVEKYMGLVISEAQRIGKNHDSRRNIVSRPPDGISLDFTAMDVFMAELLEAVGKEAEIIARVFPPTQDAVLRYARDVAESAISAYILPLLQRAKQHSEHLFLRSCAAAFSQALRLVDVLMAITDKDPLTVTKTRCEDVVYKMWEKHMDEYLEKERAWVSEAMLRIARKWQEDVENEATRTRADAAAFLASQNPAAVKRSVLSGFKDVLLLPVTVVPRTALYVGSAAVRTAGTGLSAINPMRWQGGATGSGNGDTLTPNPSQDGASGRKQADLPIPRSPSGLNEKATNEAAKGYIDFSQADAEGGSAGPGMYGEDSDDDDDDDQINEKGPSGFGDNPFGETERDEWSAEVEAWGAVANARPAQVPAPITGATQIVGSGASVAPSSRPSSLVPTLTSGGRTTPSLGTSSSAPSRAGTPQLRLPSSPALPSTAAESLSRLQLLLSLDVALQLIHVNRDCIKRIETFAEYPDTYGTRVHEEIEKNAAAAMHILAEQHIVPGFQKATEQIESWDPAQSAPASGAGDLDEKNKEGTAEHVMPLVHFFELVHVGDTIQQMVQVYFDQELGRHFDRTDFLNIVVREKKRFEAALDESVAKGLNAGLDLLMGQAEYILQTRQDPRDFSPQAGQDPDLGPTQAAKDCIKCLRDHCRMLVGSTDKNVLEVFYLEVGMRLYAALTKHLRRQIINLDGGFKVIADLNAYHAFVLTLRQPSVTQHFEALKMLGNIYIIDSPRELATIVRDAAHFRGLISPEDLYEHLKSRSDFKAIEAQIDKEMYGFKIREDCVVA</sequence>
<feature type="region of interest" description="Disordered" evidence="1">
    <location>
        <begin position="812"/>
        <end position="863"/>
    </location>
</feature>
<name>A0A0P1BN24_9BASI</name>
<dbReference type="InterPro" id="IPR001810">
    <property type="entry name" value="F-box_dom"/>
</dbReference>
<dbReference type="STRING" id="401625.A0A0P1BN24"/>
<organism evidence="3 4">
    <name type="scientific">Ceraceosorus bombacis</name>
    <dbReference type="NCBI Taxonomy" id="401625"/>
    <lineage>
        <taxon>Eukaryota</taxon>
        <taxon>Fungi</taxon>
        <taxon>Dikarya</taxon>
        <taxon>Basidiomycota</taxon>
        <taxon>Ustilaginomycotina</taxon>
        <taxon>Exobasidiomycetes</taxon>
        <taxon>Ceraceosorales</taxon>
        <taxon>Ceraceosoraceae</taxon>
        <taxon>Ceraceosorus</taxon>
    </lineage>
</organism>
<dbReference type="GO" id="GO:0006893">
    <property type="term" value="P:Golgi to plasma membrane transport"/>
    <property type="evidence" value="ECO:0007669"/>
    <property type="project" value="TreeGrafter"/>
</dbReference>
<dbReference type="Pfam" id="PF07393">
    <property type="entry name" value="Sec10_HB"/>
    <property type="match status" value="2"/>
</dbReference>
<dbReference type="InterPro" id="IPR048627">
    <property type="entry name" value="Sec10_HB"/>
</dbReference>
<dbReference type="EMBL" id="CCYA01000265">
    <property type="protein sequence ID" value="CEH17726.1"/>
    <property type="molecule type" value="Genomic_DNA"/>
</dbReference>
<feature type="region of interest" description="Disordered" evidence="1">
    <location>
        <begin position="120"/>
        <end position="224"/>
    </location>
</feature>
<dbReference type="InterPro" id="IPR036047">
    <property type="entry name" value="F-box-like_dom_sf"/>
</dbReference>
<feature type="compositionally biased region" description="Acidic residues" evidence="1">
    <location>
        <begin position="749"/>
        <end position="759"/>
    </location>
</feature>
<evidence type="ECO:0000259" key="2">
    <source>
        <dbReference type="PROSITE" id="PS50181"/>
    </source>
</evidence>
<keyword evidence="4" id="KW-1185">Reference proteome</keyword>
<feature type="region of interest" description="Disordered" evidence="1">
    <location>
        <begin position="732"/>
        <end position="783"/>
    </location>
</feature>
<dbReference type="PROSITE" id="PS50181">
    <property type="entry name" value="FBOX"/>
    <property type="match status" value="1"/>
</dbReference>
<dbReference type="OrthoDB" id="5554140at2759"/>
<evidence type="ECO:0000313" key="4">
    <source>
        <dbReference type="Proteomes" id="UP000054845"/>
    </source>
</evidence>